<evidence type="ECO:0000313" key="7">
    <source>
        <dbReference type="EMBL" id="CED82995.1"/>
    </source>
</evidence>
<name>A0A0F7SR64_PHARH</name>
<feature type="region of interest" description="Disordered" evidence="5">
    <location>
        <begin position="121"/>
        <end position="199"/>
    </location>
</feature>
<comment type="subcellular location">
    <subcellularLocation>
        <location evidence="1">Nucleus</location>
    </subcellularLocation>
</comment>
<feature type="compositionally biased region" description="Basic and acidic residues" evidence="5">
    <location>
        <begin position="145"/>
        <end position="166"/>
    </location>
</feature>
<dbReference type="InterPro" id="IPR004343">
    <property type="entry name" value="Plus-3_dom"/>
</dbReference>
<accession>A0A0F7SR64</accession>
<evidence type="ECO:0000256" key="2">
    <source>
        <dbReference type="ARBA" id="ARBA00023015"/>
    </source>
</evidence>
<keyword evidence="4" id="KW-0539">Nucleus</keyword>
<dbReference type="Pfam" id="PF03126">
    <property type="entry name" value="Plus-3"/>
    <property type="match status" value="1"/>
</dbReference>
<evidence type="ECO:0000259" key="6">
    <source>
        <dbReference type="PROSITE" id="PS51360"/>
    </source>
</evidence>
<evidence type="ECO:0000256" key="1">
    <source>
        <dbReference type="ARBA" id="ARBA00004123"/>
    </source>
</evidence>
<organism evidence="7">
    <name type="scientific">Phaffia rhodozyma</name>
    <name type="common">Yeast</name>
    <name type="synonym">Xanthophyllomyces dendrorhous</name>
    <dbReference type="NCBI Taxonomy" id="264483"/>
    <lineage>
        <taxon>Eukaryota</taxon>
        <taxon>Fungi</taxon>
        <taxon>Dikarya</taxon>
        <taxon>Basidiomycota</taxon>
        <taxon>Agaricomycotina</taxon>
        <taxon>Tremellomycetes</taxon>
        <taxon>Cystofilobasidiales</taxon>
        <taxon>Mrakiaceae</taxon>
        <taxon>Phaffia</taxon>
    </lineage>
</organism>
<evidence type="ECO:0000256" key="5">
    <source>
        <dbReference type="SAM" id="MobiDB-lite"/>
    </source>
</evidence>
<dbReference type="Gene3D" id="3.90.70.200">
    <property type="entry name" value="Plus-3 domain"/>
    <property type="match status" value="1"/>
</dbReference>
<dbReference type="GO" id="GO:0003677">
    <property type="term" value="F:DNA binding"/>
    <property type="evidence" value="ECO:0007669"/>
    <property type="project" value="InterPro"/>
</dbReference>
<dbReference type="InterPro" id="IPR036128">
    <property type="entry name" value="Plus3-like_sf"/>
</dbReference>
<keyword evidence="3" id="KW-0804">Transcription</keyword>
<protein>
    <submittedName>
        <fullName evidence="7">Paf1/RNA polymerase II complex, RTF1 component (Involved in regulation of TATA box-binding protein)</fullName>
    </submittedName>
</protein>
<feature type="region of interest" description="Disordered" evidence="5">
    <location>
        <begin position="442"/>
        <end position="492"/>
    </location>
</feature>
<sequence length="514" mass="57956">MSDDLSEELLALADTPAVSRKRTSSRSSSKPSKRRKPTMEDSDDEEEQVAELESEDDEDGASALSNPYPLDGMYKDEADRARIQSMPELEREEIIATRLQEKQASIDKRQLDAIIASRNAKEDTGVAQAAKRQHTSTGTSQAKTSKLEVLKKKRLEKERRMTEKGKGNYSPTRRGTSGESSDEEEGGISRFSEDEMEEKAKKAREIIGLEDLERVRLSRRHLADMTSSPHFEEYVIGSYVRYMIGLGPDKRNTYRICQIVGIERGKFYEFEKMRDDRKLTLKHGKSERGFTMEQVSESHFTLDEFRRWSETMKADKLPLPSRSSLQKKKKDWEEIRSRKLTDADITAMVNKKKNSQGRLKLNQANLNLNRRRAEHTMAIKRQDYEAAEEIALAIAALQEEVASLTTNGDSFSAGGYNGTASGGEGGGLMGKEEDLMAKLNEKNRKSQQDAIRKADADRREQRRAAALLKSGNKSLLSQSNSGTSTPTVRTLDPKDKWGIKEIVLTLELDLGEGF</sequence>
<dbReference type="PANTHER" id="PTHR13115">
    <property type="entry name" value="RNA POLYMERASE-ASSOCIATED PROTEIN RTF1 HOMOLOG"/>
    <property type="match status" value="1"/>
</dbReference>
<reference evidence="7" key="1">
    <citation type="submission" date="2014-08" db="EMBL/GenBank/DDBJ databases">
        <authorList>
            <person name="Sharma Rahul"/>
            <person name="Thines Marco"/>
        </authorList>
    </citation>
    <scope>NUCLEOTIDE SEQUENCE</scope>
</reference>
<evidence type="ECO:0000256" key="3">
    <source>
        <dbReference type="ARBA" id="ARBA00023163"/>
    </source>
</evidence>
<dbReference type="PROSITE" id="PS51360">
    <property type="entry name" value="PLUS3"/>
    <property type="match status" value="1"/>
</dbReference>
<feature type="region of interest" description="Disordered" evidence="5">
    <location>
        <begin position="1"/>
        <end position="77"/>
    </location>
</feature>
<proteinExistence type="predicted"/>
<feature type="compositionally biased region" description="Acidic residues" evidence="5">
    <location>
        <begin position="40"/>
        <end position="60"/>
    </location>
</feature>
<dbReference type="GO" id="GO:0016593">
    <property type="term" value="C:Cdc73/Paf1 complex"/>
    <property type="evidence" value="ECO:0007669"/>
    <property type="project" value="TreeGrafter"/>
</dbReference>
<feature type="compositionally biased region" description="Polar residues" evidence="5">
    <location>
        <begin position="135"/>
        <end position="144"/>
    </location>
</feature>
<dbReference type="AlphaFoldDB" id="A0A0F7SR64"/>
<feature type="compositionally biased region" description="Basic and acidic residues" evidence="5">
    <location>
        <begin position="442"/>
        <end position="463"/>
    </location>
</feature>
<feature type="compositionally biased region" description="Polar residues" evidence="5">
    <location>
        <begin position="471"/>
        <end position="488"/>
    </location>
</feature>
<dbReference type="PANTHER" id="PTHR13115:SF8">
    <property type="entry name" value="RNA POLYMERASE-ASSOCIATED PROTEIN RTF1 HOMOLOG"/>
    <property type="match status" value="1"/>
</dbReference>
<keyword evidence="2" id="KW-0805">Transcription regulation</keyword>
<feature type="domain" description="Plus3" evidence="6">
    <location>
        <begin position="206"/>
        <end position="337"/>
    </location>
</feature>
<evidence type="ECO:0000256" key="4">
    <source>
        <dbReference type="ARBA" id="ARBA00023242"/>
    </source>
</evidence>
<dbReference type="SMART" id="SM00719">
    <property type="entry name" value="Plus3"/>
    <property type="match status" value="1"/>
</dbReference>
<dbReference type="SUPFAM" id="SSF159042">
    <property type="entry name" value="Plus3-like"/>
    <property type="match status" value="1"/>
</dbReference>
<dbReference type="EMBL" id="LN483142">
    <property type="protein sequence ID" value="CED82995.1"/>
    <property type="molecule type" value="Genomic_DNA"/>
</dbReference>
<dbReference type="GO" id="GO:1990269">
    <property type="term" value="F:RNA polymerase II C-terminal domain phosphoserine binding"/>
    <property type="evidence" value="ECO:0007669"/>
    <property type="project" value="TreeGrafter"/>
</dbReference>